<evidence type="ECO:0000259" key="1">
    <source>
        <dbReference type="Pfam" id="PF06985"/>
    </source>
</evidence>
<dbReference type="Pfam" id="PF06985">
    <property type="entry name" value="HET"/>
    <property type="match status" value="1"/>
</dbReference>
<dbReference type="PANTHER" id="PTHR33112:SF16">
    <property type="entry name" value="HETEROKARYON INCOMPATIBILITY DOMAIN-CONTAINING PROTEIN"/>
    <property type="match status" value="1"/>
</dbReference>
<protein>
    <recommendedName>
        <fullName evidence="1">Heterokaryon incompatibility domain-containing protein</fullName>
    </recommendedName>
</protein>
<dbReference type="InParanoid" id="A0A2P5HJ43"/>
<dbReference type="OrthoDB" id="5362512at2759"/>
<keyword evidence="3" id="KW-1185">Reference proteome</keyword>
<comment type="caution">
    <text evidence="2">The sequence shown here is derived from an EMBL/GenBank/DDBJ whole genome shotgun (WGS) entry which is preliminary data.</text>
</comment>
<reference evidence="2" key="1">
    <citation type="submission" date="2017-09" db="EMBL/GenBank/DDBJ databases">
        <title>Polyketide synthases of a Diaporthe helianthi virulent isolate.</title>
        <authorList>
            <person name="Baroncelli R."/>
        </authorList>
    </citation>
    <scope>NUCLEOTIDE SEQUENCE [LARGE SCALE GENOMIC DNA]</scope>
    <source>
        <strain evidence="2">7/96</strain>
    </source>
</reference>
<feature type="domain" description="Heterokaryon incompatibility" evidence="1">
    <location>
        <begin position="169"/>
        <end position="320"/>
    </location>
</feature>
<dbReference type="PANTHER" id="PTHR33112">
    <property type="entry name" value="DOMAIN PROTEIN, PUTATIVE-RELATED"/>
    <property type="match status" value="1"/>
</dbReference>
<proteinExistence type="predicted"/>
<dbReference type="AlphaFoldDB" id="A0A2P5HJ43"/>
<evidence type="ECO:0000313" key="3">
    <source>
        <dbReference type="Proteomes" id="UP000094444"/>
    </source>
</evidence>
<name>A0A2P5HJ43_DIAHE</name>
<organism evidence="2 3">
    <name type="scientific">Diaporthe helianthi</name>
    <dbReference type="NCBI Taxonomy" id="158607"/>
    <lineage>
        <taxon>Eukaryota</taxon>
        <taxon>Fungi</taxon>
        <taxon>Dikarya</taxon>
        <taxon>Ascomycota</taxon>
        <taxon>Pezizomycotina</taxon>
        <taxon>Sordariomycetes</taxon>
        <taxon>Sordariomycetidae</taxon>
        <taxon>Diaporthales</taxon>
        <taxon>Diaporthaceae</taxon>
        <taxon>Diaporthe</taxon>
    </lineage>
</organism>
<dbReference type="InterPro" id="IPR010730">
    <property type="entry name" value="HET"/>
</dbReference>
<accession>A0A2P5HJ43</accession>
<evidence type="ECO:0000313" key="2">
    <source>
        <dbReference type="EMBL" id="POS70279.1"/>
    </source>
</evidence>
<dbReference type="EMBL" id="MAVT02001702">
    <property type="protein sequence ID" value="POS70279.1"/>
    <property type="molecule type" value="Genomic_DNA"/>
</dbReference>
<sequence>MVDVEKELPSKDFQPTTCTLRFRWESTEKKHDAQRWRHEHRRLVFATSDELASLSYIESSIEMRNFRYTSKEKSKIVFWMTQASSPSTETHYPPFSFNWISDSTASEETHQLANTWITTCLTYHKECKRGQELRKDGWNPSRVLDVQAEDVESGIRLWEPDAASGQIDYVTLSHSWGKNPQFVNLTVDSYQSFKEEIKDEMLTRTFGDAVATTRKLGKRYLWIDSLCILQGDAQDWHREAGMMGDVYRYGYCNLSAAGSGERSGLFVKRNPLATRPLMLKVRNGDKDGAPEELYLFHRQFDEWDDLDEAPINKRAWVFQERIMAPRTLYFGSVQVSYEGCAIKASEAWPRANMSNDLFDRTLKNRFSILFYPEPMDAHDRLYAGLDYWTKAVNFYSTTSVTKNKDRLIAISGLAKAIHGKIGIKYLAGLWDFHLELQLLWKIKDNRAATRVGSCVAPSWSWASTSGGEVLNDMATWQEKPRLRLSATFLRKNVEYKGDEFGQVKKNGDSSLYILGQLAKGVVGTKWPELPQTELGQQRIEGAFFDTPDVDEAETYSLLLVSEPAMDGLNLTNKLLGRMDLYGLMLLPIGKNKDGDLEFTRCGMFHIYYGHDTKRLHKEFKAYLNGSSRDRVCPRDESGKHFRVKIV</sequence>
<gene>
    <name evidence="2" type="ORF">DHEL01_v211327</name>
</gene>
<dbReference type="STRING" id="158607.A0A2P5HJ43"/>
<dbReference type="Proteomes" id="UP000094444">
    <property type="component" value="Unassembled WGS sequence"/>
</dbReference>